<evidence type="ECO:0000313" key="10">
    <source>
        <dbReference type="Proteomes" id="UP000251341"/>
    </source>
</evidence>
<keyword evidence="1" id="KW-0813">Transport</keyword>
<dbReference type="AlphaFoldDB" id="A0A315ELP3"/>
<dbReference type="InterPro" id="IPR009056">
    <property type="entry name" value="Cyt_c-like_dom"/>
</dbReference>
<dbReference type="InterPro" id="IPR036909">
    <property type="entry name" value="Cyt_c-like_dom_sf"/>
</dbReference>
<organism evidence="9 10">
    <name type="scientific">Limnohabitans curvus</name>
    <dbReference type="NCBI Taxonomy" id="323423"/>
    <lineage>
        <taxon>Bacteria</taxon>
        <taxon>Pseudomonadati</taxon>
        <taxon>Pseudomonadota</taxon>
        <taxon>Betaproteobacteria</taxon>
        <taxon>Burkholderiales</taxon>
        <taxon>Comamonadaceae</taxon>
        <taxon>Limnohabitans</taxon>
    </lineage>
</organism>
<accession>A0A315ELP3</accession>
<evidence type="ECO:0000256" key="1">
    <source>
        <dbReference type="ARBA" id="ARBA00022448"/>
    </source>
</evidence>
<dbReference type="Gene3D" id="1.10.760.10">
    <property type="entry name" value="Cytochrome c-like domain"/>
    <property type="match status" value="1"/>
</dbReference>
<dbReference type="EMBL" id="NESP01000001">
    <property type="protein sequence ID" value="PUE58783.1"/>
    <property type="molecule type" value="Genomic_DNA"/>
</dbReference>
<name>A0A315ELP3_9BURK</name>
<evidence type="ECO:0000256" key="4">
    <source>
        <dbReference type="ARBA" id="ARBA00022982"/>
    </source>
</evidence>
<evidence type="ECO:0000313" key="9">
    <source>
        <dbReference type="EMBL" id="PUE58783.1"/>
    </source>
</evidence>
<keyword evidence="3 6" id="KW-0479">Metal-binding</keyword>
<sequence>MKTTSPHLLRLLAAAALMLGANVASHAQDKATQLHNRATAAMCANCHGTEGRTIEGSAIPSLAGMPKDYMVLQMKAFKEGTRPATVMHQITKGLTDAQIDTIANYYAATKR</sequence>
<dbReference type="GO" id="GO:0046872">
    <property type="term" value="F:metal ion binding"/>
    <property type="evidence" value="ECO:0007669"/>
    <property type="project" value="UniProtKB-KW"/>
</dbReference>
<evidence type="ECO:0000256" key="5">
    <source>
        <dbReference type="ARBA" id="ARBA00023004"/>
    </source>
</evidence>
<protein>
    <submittedName>
        <fullName evidence="9">Cytochrome C</fullName>
    </submittedName>
</protein>
<keyword evidence="7" id="KW-0732">Signal</keyword>
<proteinExistence type="predicted"/>
<evidence type="ECO:0000256" key="2">
    <source>
        <dbReference type="ARBA" id="ARBA00022617"/>
    </source>
</evidence>
<dbReference type="SUPFAM" id="SSF46626">
    <property type="entry name" value="Cytochrome c"/>
    <property type="match status" value="1"/>
</dbReference>
<feature type="chain" id="PRO_5016291944" evidence="7">
    <location>
        <begin position="28"/>
        <end position="111"/>
    </location>
</feature>
<feature type="signal peptide" evidence="7">
    <location>
        <begin position="1"/>
        <end position="27"/>
    </location>
</feature>
<dbReference type="PANTHER" id="PTHR33751">
    <property type="entry name" value="CBB3-TYPE CYTOCHROME C OXIDASE SUBUNIT FIXP"/>
    <property type="match status" value="1"/>
</dbReference>
<keyword evidence="4" id="KW-0249">Electron transport</keyword>
<evidence type="ECO:0000256" key="3">
    <source>
        <dbReference type="ARBA" id="ARBA00022723"/>
    </source>
</evidence>
<feature type="domain" description="Cytochrome c" evidence="8">
    <location>
        <begin position="15"/>
        <end position="110"/>
    </location>
</feature>
<keyword evidence="2 6" id="KW-0349">Heme</keyword>
<dbReference type="GO" id="GO:0009055">
    <property type="term" value="F:electron transfer activity"/>
    <property type="evidence" value="ECO:0007669"/>
    <property type="project" value="InterPro"/>
</dbReference>
<dbReference type="RefSeq" id="WP_108401740.1">
    <property type="nucleotide sequence ID" value="NZ_NESP01000001.1"/>
</dbReference>
<dbReference type="Pfam" id="PF00034">
    <property type="entry name" value="Cytochrom_C"/>
    <property type="match status" value="1"/>
</dbReference>
<dbReference type="InterPro" id="IPR050597">
    <property type="entry name" value="Cytochrome_c_Oxidase_Subunit"/>
</dbReference>
<evidence type="ECO:0000259" key="8">
    <source>
        <dbReference type="PROSITE" id="PS51007"/>
    </source>
</evidence>
<gene>
    <name evidence="9" type="ORF">B9Z44_03755</name>
</gene>
<dbReference type="Proteomes" id="UP000251341">
    <property type="component" value="Unassembled WGS sequence"/>
</dbReference>
<dbReference type="PANTHER" id="PTHR33751:SF9">
    <property type="entry name" value="CYTOCHROME C4"/>
    <property type="match status" value="1"/>
</dbReference>
<evidence type="ECO:0000256" key="6">
    <source>
        <dbReference type="PROSITE-ProRule" id="PRU00433"/>
    </source>
</evidence>
<evidence type="ECO:0000256" key="7">
    <source>
        <dbReference type="SAM" id="SignalP"/>
    </source>
</evidence>
<keyword evidence="5 6" id="KW-0408">Iron</keyword>
<dbReference type="PROSITE" id="PS51007">
    <property type="entry name" value="CYTC"/>
    <property type="match status" value="1"/>
</dbReference>
<reference evidence="9 10" key="1">
    <citation type="submission" date="2017-04" db="EMBL/GenBank/DDBJ databases">
        <title>Unexpected and diverse lifestyles within the genus Limnohabitans.</title>
        <authorList>
            <person name="Kasalicky V."/>
            <person name="Mehrshad M."/>
            <person name="Andrei S.-A."/>
            <person name="Salcher M."/>
            <person name="Kratochvilova H."/>
            <person name="Simek K."/>
            <person name="Ghai R."/>
        </authorList>
    </citation>
    <scope>NUCLEOTIDE SEQUENCE [LARGE SCALE GENOMIC DNA]</scope>
    <source>
        <strain evidence="9 10">MWH-C5</strain>
    </source>
</reference>
<keyword evidence="10" id="KW-1185">Reference proteome</keyword>
<comment type="caution">
    <text evidence="9">The sequence shown here is derived from an EMBL/GenBank/DDBJ whole genome shotgun (WGS) entry which is preliminary data.</text>
</comment>
<dbReference type="GO" id="GO:0020037">
    <property type="term" value="F:heme binding"/>
    <property type="evidence" value="ECO:0007669"/>
    <property type="project" value="InterPro"/>
</dbReference>